<sequence>MHGLADPKVGEMVEYIVGEQQRIDDVEQPKLLKIVRARTTPWTPGELVEACAPGYYAAPLPICRMLYTTVRAMRPERVVEFGTSYGLSTLHIAAALRDNGGGRVTSVEMHEGKAAAARENIAEAGLSDHVEIVVGEASQVLAEVPGPVDFLYLDGWAEFYLSVLKAVEPKLRSGALVHADDTGKFAAGAKSYLDYVRDPANGYVSVEITDGQGLELSTYTGAGREAV</sequence>
<dbReference type="GO" id="GO:0032259">
    <property type="term" value="P:methylation"/>
    <property type="evidence" value="ECO:0007669"/>
    <property type="project" value="UniProtKB-KW"/>
</dbReference>
<dbReference type="PANTHER" id="PTHR43167:SF1">
    <property type="entry name" value="PUTATIVE (AFU_ORTHOLOGUE AFUA_6G01830)-RELATED"/>
    <property type="match status" value="1"/>
</dbReference>
<dbReference type="CDD" id="cd02440">
    <property type="entry name" value="AdoMet_MTases"/>
    <property type="match status" value="1"/>
</dbReference>
<dbReference type="Proteomes" id="UP000637578">
    <property type="component" value="Unassembled WGS sequence"/>
</dbReference>
<dbReference type="SUPFAM" id="SSF53335">
    <property type="entry name" value="S-adenosyl-L-methionine-dependent methyltransferases"/>
    <property type="match status" value="1"/>
</dbReference>
<dbReference type="EMBL" id="BMMK01000009">
    <property type="protein sequence ID" value="GGM52872.1"/>
    <property type="molecule type" value="Genomic_DNA"/>
</dbReference>
<reference evidence="4" key="2">
    <citation type="submission" date="2020-09" db="EMBL/GenBank/DDBJ databases">
        <authorList>
            <person name="Sun Q."/>
            <person name="Zhou Y."/>
        </authorList>
    </citation>
    <scope>NUCLEOTIDE SEQUENCE</scope>
    <source>
        <strain evidence="4">CGMCC 4.5737</strain>
    </source>
</reference>
<evidence type="ECO:0000256" key="1">
    <source>
        <dbReference type="ARBA" id="ARBA00022603"/>
    </source>
</evidence>
<keyword evidence="2" id="KW-0808">Transferase</keyword>
<accession>A0A8J3FUU0</accession>
<dbReference type="PROSITE" id="PS51682">
    <property type="entry name" value="SAM_OMT_I"/>
    <property type="match status" value="1"/>
</dbReference>
<gene>
    <name evidence="4" type="ORF">GCM10012275_24830</name>
</gene>
<organism evidence="4 5">
    <name type="scientific">Longimycelium tulufanense</name>
    <dbReference type="NCBI Taxonomy" id="907463"/>
    <lineage>
        <taxon>Bacteria</taxon>
        <taxon>Bacillati</taxon>
        <taxon>Actinomycetota</taxon>
        <taxon>Actinomycetes</taxon>
        <taxon>Pseudonocardiales</taxon>
        <taxon>Pseudonocardiaceae</taxon>
        <taxon>Longimycelium</taxon>
    </lineage>
</organism>
<reference evidence="4" key="1">
    <citation type="journal article" date="2014" name="Int. J. Syst. Evol. Microbiol.">
        <title>Complete genome sequence of Corynebacterium casei LMG S-19264T (=DSM 44701T), isolated from a smear-ripened cheese.</title>
        <authorList>
            <consortium name="US DOE Joint Genome Institute (JGI-PGF)"/>
            <person name="Walter F."/>
            <person name="Albersmeier A."/>
            <person name="Kalinowski J."/>
            <person name="Ruckert C."/>
        </authorList>
    </citation>
    <scope>NUCLEOTIDE SEQUENCE</scope>
    <source>
        <strain evidence="4">CGMCC 4.5737</strain>
    </source>
</reference>
<evidence type="ECO:0000256" key="3">
    <source>
        <dbReference type="ARBA" id="ARBA00022691"/>
    </source>
</evidence>
<evidence type="ECO:0000313" key="4">
    <source>
        <dbReference type="EMBL" id="GGM52872.1"/>
    </source>
</evidence>
<protein>
    <submittedName>
        <fullName evidence="4">O-methyltransferase</fullName>
    </submittedName>
</protein>
<dbReference type="InterPro" id="IPR029063">
    <property type="entry name" value="SAM-dependent_MTases_sf"/>
</dbReference>
<keyword evidence="5" id="KW-1185">Reference proteome</keyword>
<name>A0A8J3FUU0_9PSEU</name>
<keyword evidence="1" id="KW-0489">Methyltransferase</keyword>
<dbReference type="AlphaFoldDB" id="A0A8J3FUU0"/>
<evidence type="ECO:0000313" key="5">
    <source>
        <dbReference type="Proteomes" id="UP000637578"/>
    </source>
</evidence>
<dbReference type="Gene3D" id="3.40.50.150">
    <property type="entry name" value="Vaccinia Virus protein VP39"/>
    <property type="match status" value="1"/>
</dbReference>
<dbReference type="PANTHER" id="PTHR43167">
    <property type="entry name" value="PUTATIVE (AFU_ORTHOLOGUE AFUA_6G01830)-RELATED"/>
    <property type="match status" value="1"/>
</dbReference>
<dbReference type="Pfam" id="PF13578">
    <property type="entry name" value="Methyltransf_24"/>
    <property type="match status" value="1"/>
</dbReference>
<dbReference type="InterPro" id="IPR002935">
    <property type="entry name" value="SAM_O-MeTrfase"/>
</dbReference>
<evidence type="ECO:0000256" key="2">
    <source>
        <dbReference type="ARBA" id="ARBA00022679"/>
    </source>
</evidence>
<proteinExistence type="predicted"/>
<comment type="caution">
    <text evidence="4">The sequence shown here is derived from an EMBL/GenBank/DDBJ whole genome shotgun (WGS) entry which is preliminary data.</text>
</comment>
<dbReference type="GO" id="GO:0008171">
    <property type="term" value="F:O-methyltransferase activity"/>
    <property type="evidence" value="ECO:0007669"/>
    <property type="project" value="InterPro"/>
</dbReference>
<keyword evidence="3" id="KW-0949">S-adenosyl-L-methionine</keyword>